<reference evidence="2 3" key="1">
    <citation type="journal article" date="2014" name="Genome Announc.">
        <title>Draft Genome Sequence of Propane- and Butane-Oxidizing Actinobacterium Rhodococcus ruber IEGM 231.</title>
        <authorList>
            <person name="Ivshina I.B."/>
            <person name="Kuyukina M.S."/>
            <person name="Krivoruchko A.V."/>
            <person name="Barbe V."/>
            <person name="Fischer C."/>
        </authorList>
    </citation>
    <scope>NUCLEOTIDE SEQUENCE [LARGE SCALE GENOMIC DNA]</scope>
</reference>
<feature type="compositionally biased region" description="Basic and acidic residues" evidence="1">
    <location>
        <begin position="159"/>
        <end position="168"/>
    </location>
</feature>
<feature type="compositionally biased region" description="Low complexity" evidence="1">
    <location>
        <begin position="64"/>
        <end position="75"/>
    </location>
</feature>
<organism evidence="2 3">
    <name type="scientific">Rhodococcus ruber</name>
    <dbReference type="NCBI Taxonomy" id="1830"/>
    <lineage>
        <taxon>Bacteria</taxon>
        <taxon>Bacillati</taxon>
        <taxon>Actinomycetota</taxon>
        <taxon>Actinomycetes</taxon>
        <taxon>Mycobacteriales</taxon>
        <taxon>Nocardiaceae</taxon>
        <taxon>Rhodococcus</taxon>
    </lineage>
</organism>
<proteinExistence type="predicted"/>
<evidence type="ECO:0000256" key="1">
    <source>
        <dbReference type="SAM" id="MobiDB-lite"/>
    </source>
</evidence>
<evidence type="ECO:0000313" key="2">
    <source>
        <dbReference type="EMBL" id="CDZ90043.1"/>
    </source>
</evidence>
<feature type="region of interest" description="Disordered" evidence="1">
    <location>
        <begin position="44"/>
        <end position="106"/>
    </location>
</feature>
<sequence length="168" mass="17748">MPASRSSSGRPARRRFAALSYPESRKAARTAGRVWAVHSGFRPTLTAPAGAVGRGREPRPPAAPAVRAGRCGARSGRARTGRGTGARSASVRDRVGEPHPLRDEPRGCLAGVVAWGHRPPAGDDEDTSAFGLGLRLTDGDENSHLRSYLHEPPGGQTFGRRDGVGDLR</sequence>
<feature type="region of interest" description="Disordered" evidence="1">
    <location>
        <begin position="143"/>
        <end position="168"/>
    </location>
</feature>
<feature type="compositionally biased region" description="Basic and acidic residues" evidence="1">
    <location>
        <begin position="90"/>
        <end position="106"/>
    </location>
</feature>
<feature type="compositionally biased region" description="Low complexity" evidence="1">
    <location>
        <begin position="1"/>
        <end position="10"/>
    </location>
</feature>
<dbReference type="EMBL" id="CCSD01000071">
    <property type="protein sequence ID" value="CDZ90043.1"/>
    <property type="molecule type" value="Genomic_DNA"/>
</dbReference>
<accession>A0A098BMW2</accession>
<feature type="region of interest" description="Disordered" evidence="1">
    <location>
        <begin position="1"/>
        <end position="28"/>
    </location>
</feature>
<dbReference type="AlphaFoldDB" id="A0A098BMW2"/>
<protein>
    <submittedName>
        <fullName evidence="2">Uncharacterized protein</fullName>
    </submittedName>
</protein>
<dbReference type="Proteomes" id="UP000042997">
    <property type="component" value="Unassembled WGS sequence"/>
</dbReference>
<name>A0A098BMW2_9NOCA</name>
<evidence type="ECO:0000313" key="3">
    <source>
        <dbReference type="Proteomes" id="UP000042997"/>
    </source>
</evidence>
<gene>
    <name evidence="2" type="ORF">RHRU231_590102</name>
</gene>